<evidence type="ECO:0000259" key="4">
    <source>
        <dbReference type="Pfam" id="PF00248"/>
    </source>
</evidence>
<reference evidence="5" key="1">
    <citation type="submission" date="2023-08" db="EMBL/GenBank/DDBJ databases">
        <title>Black Yeasts Isolated from many extreme environments.</title>
        <authorList>
            <person name="Coleine C."/>
            <person name="Stajich J.E."/>
            <person name="Selbmann L."/>
        </authorList>
    </citation>
    <scope>NUCLEOTIDE SEQUENCE</scope>
    <source>
        <strain evidence="5">CCFEE 5810</strain>
    </source>
</reference>
<dbReference type="InterPro" id="IPR036812">
    <property type="entry name" value="NAD(P)_OxRdtase_dom_sf"/>
</dbReference>
<evidence type="ECO:0000256" key="1">
    <source>
        <dbReference type="ARBA" id="ARBA00022857"/>
    </source>
</evidence>
<feature type="domain" description="NADP-dependent oxidoreductase" evidence="4">
    <location>
        <begin position="30"/>
        <end position="334"/>
    </location>
</feature>
<dbReference type="SUPFAM" id="SSF51430">
    <property type="entry name" value="NAD(P)-linked oxidoreductase"/>
    <property type="match status" value="1"/>
</dbReference>
<comment type="caution">
    <text evidence="5">The sequence shown here is derived from an EMBL/GenBank/DDBJ whole genome shotgun (WGS) entry which is preliminary data.</text>
</comment>
<evidence type="ECO:0000313" key="5">
    <source>
        <dbReference type="EMBL" id="KAK5691095.1"/>
    </source>
</evidence>
<dbReference type="InterPro" id="IPR050523">
    <property type="entry name" value="AKR_Detox_Biosynth"/>
</dbReference>
<name>A0AAN7VMG0_9PEZI</name>
<evidence type="ECO:0000256" key="3">
    <source>
        <dbReference type="ARBA" id="ARBA00038157"/>
    </source>
</evidence>
<dbReference type="EMBL" id="JAVRQU010000022">
    <property type="protein sequence ID" value="KAK5691095.1"/>
    <property type="molecule type" value="Genomic_DNA"/>
</dbReference>
<dbReference type="GO" id="GO:0016491">
    <property type="term" value="F:oxidoreductase activity"/>
    <property type="evidence" value="ECO:0007669"/>
    <property type="project" value="UniProtKB-KW"/>
</dbReference>
<evidence type="ECO:0000256" key="2">
    <source>
        <dbReference type="ARBA" id="ARBA00023002"/>
    </source>
</evidence>
<sequence length="394" mass="43814">MSFFKPLPKPSNPLAWHRILSPTAGVKVSPICLGGISIGTGWEELFGKNEDPFVLMDAFYGLGGNFIDTSNTYNFETSESLIGEWMENRGVRDQMVLASKYSAGYKAYDRENIPMQANYTGNSAKSMHISVRDSLKKLRTDYIDLLYVHWWGFDTSVEEVMRHLHALVMSRQVLYLGASDIPAWVVVKANMFAKANGLTPFSVYQGKWNAAYRDMEADIIHMAEDQGMAIVSWASLGGGALNTRDQRQNAHLEEGGRPAAYGQTDKDIKVSEALESIAVAHKTSLQAVALAYLFAQSTFVVPIVGVQTVEHVRAMPDALRIKLSLKEIDQIHEASPLVPQFPMDFLFSYGAEVPYNTRLTAADVSQSQMACWFNAPPKQPVSDDIRRRAARSTC</sequence>
<keyword evidence="1" id="KW-0521">NADP</keyword>
<organism evidence="5 6">
    <name type="scientific">Elasticomyces elasticus</name>
    <dbReference type="NCBI Taxonomy" id="574655"/>
    <lineage>
        <taxon>Eukaryota</taxon>
        <taxon>Fungi</taxon>
        <taxon>Dikarya</taxon>
        <taxon>Ascomycota</taxon>
        <taxon>Pezizomycotina</taxon>
        <taxon>Dothideomycetes</taxon>
        <taxon>Dothideomycetidae</taxon>
        <taxon>Mycosphaerellales</taxon>
        <taxon>Teratosphaeriaceae</taxon>
        <taxon>Elasticomyces</taxon>
    </lineage>
</organism>
<dbReference type="Proteomes" id="UP001310594">
    <property type="component" value="Unassembled WGS sequence"/>
</dbReference>
<dbReference type="InterPro" id="IPR023210">
    <property type="entry name" value="NADP_OxRdtase_dom"/>
</dbReference>
<proteinExistence type="inferred from homology"/>
<dbReference type="PANTHER" id="PTHR43364">
    <property type="entry name" value="NADH-SPECIFIC METHYLGLYOXAL REDUCTASE-RELATED"/>
    <property type="match status" value="1"/>
</dbReference>
<protein>
    <recommendedName>
        <fullName evidence="4">NADP-dependent oxidoreductase domain-containing protein</fullName>
    </recommendedName>
</protein>
<keyword evidence="2" id="KW-0560">Oxidoreductase</keyword>
<dbReference type="Gene3D" id="3.20.20.100">
    <property type="entry name" value="NADP-dependent oxidoreductase domain"/>
    <property type="match status" value="1"/>
</dbReference>
<accession>A0AAN7VMG0</accession>
<dbReference type="AlphaFoldDB" id="A0AAN7VMG0"/>
<dbReference type="PANTHER" id="PTHR43364:SF7">
    <property type="entry name" value="NADP-DEPENDENT OXIDOREDUCTASE DOMAIN-CONTAINING PROTEIN-RELATED"/>
    <property type="match status" value="1"/>
</dbReference>
<comment type="similarity">
    <text evidence="3">Belongs to the aldo/keto reductase family. Aldo/keto reductase 2 subfamily.</text>
</comment>
<dbReference type="Pfam" id="PF00248">
    <property type="entry name" value="Aldo_ket_red"/>
    <property type="match status" value="1"/>
</dbReference>
<evidence type="ECO:0000313" key="6">
    <source>
        <dbReference type="Proteomes" id="UP001310594"/>
    </source>
</evidence>
<gene>
    <name evidence="5" type="ORF">LTR97_011747</name>
</gene>